<dbReference type="AlphaFoldDB" id="A0AAD6V0B0"/>
<dbReference type="EMBL" id="JARJCW010000077">
    <property type="protein sequence ID" value="KAJ7197562.1"/>
    <property type="molecule type" value="Genomic_DNA"/>
</dbReference>
<accession>A0AAD6V0B0</accession>
<protein>
    <submittedName>
        <fullName evidence="1">Uncharacterized protein</fullName>
    </submittedName>
</protein>
<name>A0AAD6V0B0_9AGAR</name>
<reference evidence="1" key="1">
    <citation type="submission" date="2023-03" db="EMBL/GenBank/DDBJ databases">
        <title>Massive genome expansion in bonnet fungi (Mycena s.s.) driven by repeated elements and novel gene families across ecological guilds.</title>
        <authorList>
            <consortium name="Lawrence Berkeley National Laboratory"/>
            <person name="Harder C.B."/>
            <person name="Miyauchi S."/>
            <person name="Viragh M."/>
            <person name="Kuo A."/>
            <person name="Thoen E."/>
            <person name="Andreopoulos B."/>
            <person name="Lu D."/>
            <person name="Skrede I."/>
            <person name="Drula E."/>
            <person name="Henrissat B."/>
            <person name="Morin E."/>
            <person name="Kohler A."/>
            <person name="Barry K."/>
            <person name="LaButti K."/>
            <person name="Morin E."/>
            <person name="Salamov A."/>
            <person name="Lipzen A."/>
            <person name="Mereny Z."/>
            <person name="Hegedus B."/>
            <person name="Baldrian P."/>
            <person name="Stursova M."/>
            <person name="Weitz H."/>
            <person name="Taylor A."/>
            <person name="Grigoriev I.V."/>
            <person name="Nagy L.G."/>
            <person name="Martin F."/>
            <person name="Kauserud H."/>
        </authorList>
    </citation>
    <scope>NUCLEOTIDE SEQUENCE</scope>
    <source>
        <strain evidence="1">9144</strain>
    </source>
</reference>
<sequence length="296" mass="33056">MAFAFDSDHFRDAVLSTVDWQHFEKFKHFRDEDPACPRLLHRFESANSVNSAFDQQSNNGYTWLTERNDEIAYFHVAGFVTHVSIGPVNGGHADRVGARRYMQTITITGLGDSVFGRAVDTVNYINDFLVESGRSIKSLPSVSVLGGKFVGLTAMTRLMTPAEHKGGFSVISPIPSQLDVDGCMQNWVNKGDFVYTVDNQVDLVNMKGIENAPETWEHEADLAPSRICVGNLVEVLVSFRVAPFANHVKKVQCHLERITKISSEATSSREAVWDPNGLFPLLRDVLSVKGWKSIHW</sequence>
<evidence type="ECO:0000313" key="2">
    <source>
        <dbReference type="Proteomes" id="UP001219525"/>
    </source>
</evidence>
<evidence type="ECO:0000313" key="1">
    <source>
        <dbReference type="EMBL" id="KAJ7197562.1"/>
    </source>
</evidence>
<comment type="caution">
    <text evidence="1">The sequence shown here is derived from an EMBL/GenBank/DDBJ whole genome shotgun (WGS) entry which is preliminary data.</text>
</comment>
<organism evidence="1 2">
    <name type="scientific">Mycena pura</name>
    <dbReference type="NCBI Taxonomy" id="153505"/>
    <lineage>
        <taxon>Eukaryota</taxon>
        <taxon>Fungi</taxon>
        <taxon>Dikarya</taxon>
        <taxon>Basidiomycota</taxon>
        <taxon>Agaricomycotina</taxon>
        <taxon>Agaricomycetes</taxon>
        <taxon>Agaricomycetidae</taxon>
        <taxon>Agaricales</taxon>
        <taxon>Marasmiineae</taxon>
        <taxon>Mycenaceae</taxon>
        <taxon>Mycena</taxon>
    </lineage>
</organism>
<gene>
    <name evidence="1" type="ORF">GGX14DRAFT_402494</name>
</gene>
<dbReference type="Proteomes" id="UP001219525">
    <property type="component" value="Unassembled WGS sequence"/>
</dbReference>
<proteinExistence type="predicted"/>
<keyword evidence="2" id="KW-1185">Reference proteome</keyword>